<dbReference type="Proteomes" id="UP000233556">
    <property type="component" value="Unassembled WGS sequence"/>
</dbReference>
<reference evidence="2" key="1">
    <citation type="submission" date="2017-11" db="EMBL/GenBank/DDBJ databases">
        <authorList>
            <person name="Lima N.C."/>
            <person name="Parody-Merino A.M."/>
            <person name="Battley P.F."/>
            <person name="Fidler A.E."/>
            <person name="Prosdocimi F."/>
        </authorList>
    </citation>
    <scope>NUCLEOTIDE SEQUENCE [LARGE SCALE GENOMIC DNA]</scope>
</reference>
<accession>A0A2I0TJJ6</accession>
<protein>
    <submittedName>
        <fullName evidence="1">Uncharacterized protein</fullName>
    </submittedName>
</protein>
<dbReference type="AlphaFoldDB" id="A0A2I0TJJ6"/>
<gene>
    <name evidence="1" type="ORF">llap_15707</name>
</gene>
<sequence length="112" mass="12897">MESRIKRNATVLMPWACDRHAVSPTRGTSKHEKPICQLETRPFMSNGVMVRRKLAGSFSNHSLFILMERNEVGPANWMRNMACFSSPHPKGVPRSEDEVWYIRVLLLTDLLE</sequence>
<evidence type="ECO:0000313" key="1">
    <source>
        <dbReference type="EMBL" id="PKU33990.1"/>
    </source>
</evidence>
<reference evidence="2" key="2">
    <citation type="submission" date="2017-12" db="EMBL/GenBank/DDBJ databases">
        <title>Genome sequence of the Bar-tailed Godwit (Limosa lapponica baueri).</title>
        <authorList>
            <person name="Lima N.C.B."/>
            <person name="Parody-Merino A.M."/>
            <person name="Battley P.F."/>
            <person name="Fidler A.E."/>
            <person name="Prosdocimi F."/>
        </authorList>
    </citation>
    <scope>NUCLEOTIDE SEQUENCE [LARGE SCALE GENOMIC DNA]</scope>
</reference>
<name>A0A2I0TJJ6_LIMLA</name>
<keyword evidence="2" id="KW-1185">Reference proteome</keyword>
<dbReference type="EMBL" id="KZ509517">
    <property type="protein sequence ID" value="PKU33990.1"/>
    <property type="molecule type" value="Genomic_DNA"/>
</dbReference>
<evidence type="ECO:0000313" key="2">
    <source>
        <dbReference type="Proteomes" id="UP000233556"/>
    </source>
</evidence>
<organism evidence="1 2">
    <name type="scientific">Limosa lapponica baueri</name>
    <dbReference type="NCBI Taxonomy" id="1758121"/>
    <lineage>
        <taxon>Eukaryota</taxon>
        <taxon>Metazoa</taxon>
        <taxon>Chordata</taxon>
        <taxon>Craniata</taxon>
        <taxon>Vertebrata</taxon>
        <taxon>Euteleostomi</taxon>
        <taxon>Archelosauria</taxon>
        <taxon>Archosauria</taxon>
        <taxon>Dinosauria</taxon>
        <taxon>Saurischia</taxon>
        <taxon>Theropoda</taxon>
        <taxon>Coelurosauria</taxon>
        <taxon>Aves</taxon>
        <taxon>Neognathae</taxon>
        <taxon>Neoaves</taxon>
        <taxon>Charadriiformes</taxon>
        <taxon>Scolopacidae</taxon>
        <taxon>Limosa</taxon>
    </lineage>
</organism>
<proteinExistence type="predicted"/>